<comment type="caution">
    <text evidence="2">The sequence shown here is derived from an EMBL/GenBank/DDBJ whole genome shotgun (WGS) entry which is preliminary data.</text>
</comment>
<evidence type="ECO:0000313" key="3">
    <source>
        <dbReference type="Proteomes" id="UP001165366"/>
    </source>
</evidence>
<keyword evidence="3" id="KW-1185">Reference proteome</keyword>
<dbReference type="PANTHER" id="PTHR39335:SF1">
    <property type="entry name" value="BLL4220 PROTEIN"/>
    <property type="match status" value="1"/>
</dbReference>
<keyword evidence="1" id="KW-1133">Transmembrane helix</keyword>
<organism evidence="2 3">
    <name type="scientific">Rhodohalobacter sulfatireducens</name>
    <dbReference type="NCBI Taxonomy" id="2911366"/>
    <lineage>
        <taxon>Bacteria</taxon>
        <taxon>Pseudomonadati</taxon>
        <taxon>Balneolota</taxon>
        <taxon>Balneolia</taxon>
        <taxon>Balneolales</taxon>
        <taxon>Balneolaceae</taxon>
        <taxon>Rhodohalobacter</taxon>
    </lineage>
</organism>
<proteinExistence type="predicted"/>
<dbReference type="PROSITE" id="PS51257">
    <property type="entry name" value="PROKAR_LIPOPROTEIN"/>
    <property type="match status" value="1"/>
</dbReference>
<dbReference type="EMBL" id="JAKLWS010000004">
    <property type="protein sequence ID" value="MCG2587944.1"/>
    <property type="molecule type" value="Genomic_DNA"/>
</dbReference>
<feature type="transmembrane region" description="Helical" evidence="1">
    <location>
        <begin position="12"/>
        <end position="29"/>
    </location>
</feature>
<keyword evidence="1" id="KW-0812">Transmembrane</keyword>
<keyword evidence="1" id="KW-0472">Membrane</keyword>
<dbReference type="PANTHER" id="PTHR39335">
    <property type="entry name" value="BLL4220 PROTEIN"/>
    <property type="match status" value="1"/>
</dbReference>
<dbReference type="Pfam" id="PF03640">
    <property type="entry name" value="Lipoprotein_15"/>
    <property type="match status" value="3"/>
</dbReference>
<dbReference type="Proteomes" id="UP001165366">
    <property type="component" value="Unassembled WGS sequence"/>
</dbReference>
<reference evidence="2" key="1">
    <citation type="submission" date="2022-01" db="EMBL/GenBank/DDBJ databases">
        <authorList>
            <person name="Wang Y."/>
        </authorList>
    </citation>
    <scope>NUCLEOTIDE SEQUENCE</scope>
    <source>
        <strain evidence="2">WB101</strain>
    </source>
</reference>
<name>A0ABS9KAR2_9BACT</name>
<sequence>MEVLKNISSDRLKVFFVAILTVIGFGFMGCSDDSTGPDEDEDYLQVTSTQSHGNILADADGNALYFFARDVQGESRCEGDCLANWPVFHSEDVESGNGIEIGDVGSITRADGSSQTTYRGWPLYYFTNDNEAGEINGDGANGVWFVAKPDYSLMVANGQLVGEDGNNYTSEYEIGEENTTYFTDAEGRTIYSFAFDAANTNNFTAEDFSNNGVWPIYHTDIESLPTGLDVDNFGEISVHGEEQQLTYKGWPLYYFGQDTERGDTKGVSFPNPGIWPIVNMDVQQAPEPE</sequence>
<evidence type="ECO:0000256" key="1">
    <source>
        <dbReference type="SAM" id="Phobius"/>
    </source>
</evidence>
<gene>
    <name evidence="2" type="ORF">L6773_05175</name>
</gene>
<evidence type="ECO:0000313" key="2">
    <source>
        <dbReference type="EMBL" id="MCG2587944.1"/>
    </source>
</evidence>
<dbReference type="InterPro" id="IPR005297">
    <property type="entry name" value="Lipoprotein_repeat"/>
</dbReference>
<dbReference type="RefSeq" id="WP_237852787.1">
    <property type="nucleotide sequence ID" value="NZ_JAKLWS010000004.1"/>
</dbReference>
<protein>
    <recommendedName>
        <fullName evidence="4">Secreted repeat protein with Y-X4-D motif</fullName>
    </recommendedName>
</protein>
<reference evidence="2" key="2">
    <citation type="submission" date="2024-05" db="EMBL/GenBank/DDBJ databases">
        <title>Rhodohalobacter halophilus gen. nov., sp. nov., a moderately halophilic member of the family Balneolaceae.</title>
        <authorList>
            <person name="Xia J."/>
        </authorList>
    </citation>
    <scope>NUCLEOTIDE SEQUENCE</scope>
    <source>
        <strain evidence="2">WB101</strain>
    </source>
</reference>
<evidence type="ECO:0008006" key="4">
    <source>
        <dbReference type="Google" id="ProtNLM"/>
    </source>
</evidence>
<accession>A0ABS9KAR2</accession>